<name>A0AAV6UUV7_9ARAC</name>
<reference evidence="6 7" key="1">
    <citation type="journal article" date="2022" name="Nat. Ecol. Evol.">
        <title>A masculinizing supergene underlies an exaggerated male reproductive morph in a spider.</title>
        <authorList>
            <person name="Hendrickx F."/>
            <person name="De Corte Z."/>
            <person name="Sonet G."/>
            <person name="Van Belleghem S.M."/>
            <person name="Kostlbacher S."/>
            <person name="Vangestel C."/>
        </authorList>
    </citation>
    <scope>NUCLEOTIDE SEQUENCE [LARGE SCALE GENOMIC DNA]</scope>
    <source>
        <tissue evidence="6">Whole body</tissue>
    </source>
</reference>
<dbReference type="EMBL" id="JAFNEN010000275">
    <property type="protein sequence ID" value="KAG8187280.1"/>
    <property type="molecule type" value="Genomic_DNA"/>
</dbReference>
<keyword evidence="3 5" id="KW-0653">Protein transport</keyword>
<keyword evidence="5" id="KW-0931">ER-Golgi transport</keyword>
<evidence type="ECO:0008006" key="8">
    <source>
        <dbReference type="Google" id="ProtNLM"/>
    </source>
</evidence>
<dbReference type="SUPFAM" id="SSF48452">
    <property type="entry name" value="TPR-like"/>
    <property type="match status" value="1"/>
</dbReference>
<comment type="subcellular location">
    <subcellularLocation>
        <location evidence="5">Membrane</location>
        <topology evidence="5">Peripheral membrane protein</topology>
    </subcellularLocation>
</comment>
<dbReference type="Proteomes" id="UP000827092">
    <property type="component" value="Unassembled WGS sequence"/>
</dbReference>
<dbReference type="InterPro" id="IPR019734">
    <property type="entry name" value="TPR_rpt"/>
</dbReference>
<comment type="similarity">
    <text evidence="1 5">Belongs to the SNAP family.</text>
</comment>
<dbReference type="Gene3D" id="1.25.40.10">
    <property type="entry name" value="Tetratricopeptide repeat domain"/>
    <property type="match status" value="1"/>
</dbReference>
<evidence type="ECO:0000256" key="1">
    <source>
        <dbReference type="ARBA" id="ARBA00010050"/>
    </source>
</evidence>
<protein>
    <recommendedName>
        <fullName evidence="8">Alpha-soluble NSF attachment protein</fullName>
    </recommendedName>
</protein>
<dbReference type="AlphaFoldDB" id="A0AAV6UUV7"/>
<dbReference type="InterPro" id="IPR011990">
    <property type="entry name" value="TPR-like_helical_dom_sf"/>
</dbReference>
<keyword evidence="7" id="KW-1185">Reference proteome</keyword>
<evidence type="ECO:0000256" key="2">
    <source>
        <dbReference type="ARBA" id="ARBA00022448"/>
    </source>
</evidence>
<sequence length="318" mass="35515">MRTTFPNFFAENLQFTFYIKRMATVADQQLSKGAGLMMEAEAKLNETAGGCCGAGGRIRVEEACELYVRAANAFKMTKEWHKAGNAFQEAAALQFKNERWTESARNYMDAAKAYKKVSATDCEACLIKASEIYDDVGRGKVAAKQHMTLAELYEEQGNLQRAVDEYQKAADMFSGEELASSATKCNLQIAYHSGTLGDFKRAEELFVQLGDASVNNKLLKYTATEHFMRAGLCHLTSNPQDHAGLRQKVEEWCDTSPAFSASREKSWLMQIADAAQKTDVDAFNESIRSYESVSRLADWEQSLLKRIRKVLAAGPDLR</sequence>
<keyword evidence="4" id="KW-0802">TPR repeat</keyword>
<keyword evidence="5" id="KW-0472">Membrane</keyword>
<accession>A0AAV6UUV7</accession>
<dbReference type="GO" id="GO:0005483">
    <property type="term" value="F:soluble NSF attachment protein activity"/>
    <property type="evidence" value="ECO:0007669"/>
    <property type="project" value="TreeGrafter"/>
</dbReference>
<dbReference type="GO" id="GO:0006886">
    <property type="term" value="P:intracellular protein transport"/>
    <property type="evidence" value="ECO:0007669"/>
    <property type="project" value="UniProtKB-UniRule"/>
</dbReference>
<dbReference type="PRINTS" id="PR00448">
    <property type="entry name" value="NSFATTACHMNT"/>
</dbReference>
<dbReference type="PROSITE" id="PS50005">
    <property type="entry name" value="TPR"/>
    <property type="match status" value="1"/>
</dbReference>
<organism evidence="6 7">
    <name type="scientific">Oedothorax gibbosus</name>
    <dbReference type="NCBI Taxonomy" id="931172"/>
    <lineage>
        <taxon>Eukaryota</taxon>
        <taxon>Metazoa</taxon>
        <taxon>Ecdysozoa</taxon>
        <taxon>Arthropoda</taxon>
        <taxon>Chelicerata</taxon>
        <taxon>Arachnida</taxon>
        <taxon>Araneae</taxon>
        <taxon>Araneomorphae</taxon>
        <taxon>Entelegynae</taxon>
        <taxon>Araneoidea</taxon>
        <taxon>Linyphiidae</taxon>
        <taxon>Erigoninae</taxon>
        <taxon>Oedothorax</taxon>
    </lineage>
</organism>
<dbReference type="GO" id="GO:0031201">
    <property type="term" value="C:SNARE complex"/>
    <property type="evidence" value="ECO:0007669"/>
    <property type="project" value="TreeGrafter"/>
</dbReference>
<evidence type="ECO:0000313" key="7">
    <source>
        <dbReference type="Proteomes" id="UP000827092"/>
    </source>
</evidence>
<dbReference type="InterPro" id="IPR000744">
    <property type="entry name" value="NSF_attach"/>
</dbReference>
<comment type="function">
    <text evidence="5">Required for vesicular transport between the endoplasmic reticulum and the Golgi apparatus.</text>
</comment>
<dbReference type="GO" id="GO:0035494">
    <property type="term" value="P:SNARE complex disassembly"/>
    <property type="evidence" value="ECO:0007669"/>
    <property type="project" value="TreeGrafter"/>
</dbReference>
<dbReference type="GO" id="GO:0005774">
    <property type="term" value="C:vacuolar membrane"/>
    <property type="evidence" value="ECO:0007669"/>
    <property type="project" value="TreeGrafter"/>
</dbReference>
<dbReference type="CDD" id="cd15832">
    <property type="entry name" value="SNAP"/>
    <property type="match status" value="1"/>
</dbReference>
<evidence type="ECO:0000256" key="4">
    <source>
        <dbReference type="PROSITE-ProRule" id="PRU00339"/>
    </source>
</evidence>
<evidence type="ECO:0000313" key="6">
    <source>
        <dbReference type="EMBL" id="KAG8187280.1"/>
    </source>
</evidence>
<evidence type="ECO:0000256" key="5">
    <source>
        <dbReference type="RuleBase" id="RU367013"/>
    </source>
</evidence>
<comment type="caution">
    <text evidence="6">The sequence shown here is derived from an EMBL/GenBank/DDBJ whole genome shotgun (WGS) entry which is preliminary data.</text>
</comment>
<evidence type="ECO:0000256" key="3">
    <source>
        <dbReference type="ARBA" id="ARBA00022927"/>
    </source>
</evidence>
<proteinExistence type="inferred from homology"/>
<gene>
    <name evidence="6" type="ORF">JTE90_019169</name>
</gene>
<dbReference type="GO" id="GO:0019905">
    <property type="term" value="F:syntaxin binding"/>
    <property type="evidence" value="ECO:0007669"/>
    <property type="project" value="TreeGrafter"/>
</dbReference>
<feature type="repeat" description="TPR" evidence="4">
    <location>
        <begin position="143"/>
        <end position="176"/>
    </location>
</feature>
<dbReference type="PANTHER" id="PTHR13768:SF8">
    <property type="entry name" value="ALPHA-SOLUBLE NSF ATTACHMENT PROTEIN"/>
    <property type="match status" value="1"/>
</dbReference>
<dbReference type="PANTHER" id="PTHR13768">
    <property type="entry name" value="SOLUBLE NSF ATTACHMENT PROTEIN SNAP"/>
    <property type="match status" value="1"/>
</dbReference>
<dbReference type="Pfam" id="PF14938">
    <property type="entry name" value="SNAP"/>
    <property type="match status" value="1"/>
</dbReference>
<keyword evidence="2 5" id="KW-0813">Transport</keyword>